<dbReference type="AlphaFoldDB" id="A0A1J3GE22"/>
<proteinExistence type="predicted"/>
<dbReference type="EMBL" id="GEVI01007833">
    <property type="protein sequence ID" value="JAU24487.1"/>
    <property type="molecule type" value="Transcribed_RNA"/>
</dbReference>
<dbReference type="Gene3D" id="2.60.120.330">
    <property type="entry name" value="B-lactam Antibiotic, Isopenicillin N Synthase, Chain"/>
    <property type="match status" value="1"/>
</dbReference>
<gene>
    <name evidence="1" type="ORF">GA_TR10199_c0_g1_i1_g.33643</name>
    <name evidence="2" type="ORF">LE_TR8164_c0_g1_i1_g.28015</name>
</gene>
<name>A0A1J3GE22_NOCCA</name>
<sequence>MIDGCTTVAEMAAIGMGLERSTFSSLMKRGPHKLAPTGSDLTRFPLGTIFAGFHYDFNFLTIHGKSRYPGLFAWLRSGEKFTVSVPEGHLLLQAGKQF</sequence>
<dbReference type="EMBL" id="GEVL01022819">
    <property type="protein sequence ID" value="JAU54522.1"/>
    <property type="molecule type" value="Transcribed_RNA"/>
</dbReference>
<organism evidence="2">
    <name type="scientific">Noccaea caerulescens</name>
    <name type="common">Alpine penny-cress</name>
    <name type="synonym">Thlaspi caerulescens</name>
    <dbReference type="NCBI Taxonomy" id="107243"/>
    <lineage>
        <taxon>Eukaryota</taxon>
        <taxon>Viridiplantae</taxon>
        <taxon>Streptophyta</taxon>
        <taxon>Embryophyta</taxon>
        <taxon>Tracheophyta</taxon>
        <taxon>Spermatophyta</taxon>
        <taxon>Magnoliopsida</taxon>
        <taxon>eudicotyledons</taxon>
        <taxon>Gunneridae</taxon>
        <taxon>Pentapetalae</taxon>
        <taxon>rosids</taxon>
        <taxon>malvids</taxon>
        <taxon>Brassicales</taxon>
        <taxon>Brassicaceae</taxon>
        <taxon>Coluteocarpeae</taxon>
        <taxon>Noccaea</taxon>
    </lineage>
</organism>
<reference evidence="2" key="1">
    <citation type="submission" date="2016-07" db="EMBL/GenBank/DDBJ databases">
        <title>De novo transcriptome assembly of four accessions of the metal hyperaccumulator plant Noccaea caerulescens.</title>
        <authorList>
            <person name="Blande D."/>
            <person name="Halimaa P."/>
            <person name="Tervahauta A.I."/>
            <person name="Aarts M.G."/>
            <person name="Karenlampi S.O."/>
        </authorList>
    </citation>
    <scope>NUCLEOTIDE SEQUENCE</scope>
</reference>
<evidence type="ECO:0000313" key="1">
    <source>
        <dbReference type="EMBL" id="JAU24487.1"/>
    </source>
</evidence>
<accession>A0A1J3GE22</accession>
<dbReference type="SUPFAM" id="SSF51197">
    <property type="entry name" value="Clavaminate synthase-like"/>
    <property type="match status" value="1"/>
</dbReference>
<protein>
    <submittedName>
        <fullName evidence="2">Uncharacterized protein</fullName>
    </submittedName>
</protein>
<dbReference type="InterPro" id="IPR027443">
    <property type="entry name" value="IPNS-like_sf"/>
</dbReference>
<evidence type="ECO:0000313" key="2">
    <source>
        <dbReference type="EMBL" id="JAU54522.1"/>
    </source>
</evidence>